<name>A0A4Y7QB16_9AGAM</name>
<keyword evidence="3" id="KW-1185">Reference proteome</keyword>
<proteinExistence type="predicted"/>
<protein>
    <submittedName>
        <fullName evidence="2">Uncharacterized protein</fullName>
    </submittedName>
</protein>
<keyword evidence="1" id="KW-0472">Membrane</keyword>
<evidence type="ECO:0000313" key="3">
    <source>
        <dbReference type="Proteomes" id="UP000294933"/>
    </source>
</evidence>
<organism evidence="2 3">
    <name type="scientific">Rickenella mellea</name>
    <dbReference type="NCBI Taxonomy" id="50990"/>
    <lineage>
        <taxon>Eukaryota</taxon>
        <taxon>Fungi</taxon>
        <taxon>Dikarya</taxon>
        <taxon>Basidiomycota</taxon>
        <taxon>Agaricomycotina</taxon>
        <taxon>Agaricomycetes</taxon>
        <taxon>Hymenochaetales</taxon>
        <taxon>Rickenellaceae</taxon>
        <taxon>Rickenella</taxon>
    </lineage>
</organism>
<keyword evidence="1" id="KW-1133">Transmembrane helix</keyword>
<sequence length="127" mass="13626">MDIRSTITSGIQDVSALLPLLGTEQCEVHVGSALEGGYLYAAAAPMSIFGSLGICLAGFKVFMASLVGKEYMGARTLDNAGFVSDGAHTSLIMLDRTSKNHYLAETRLKAMLDREHLDTENMKIAPD</sequence>
<dbReference type="EMBL" id="ML170166">
    <property type="protein sequence ID" value="TDL24566.1"/>
    <property type="molecule type" value="Genomic_DNA"/>
</dbReference>
<dbReference type="AlphaFoldDB" id="A0A4Y7QB16"/>
<evidence type="ECO:0000313" key="2">
    <source>
        <dbReference type="EMBL" id="TDL24566.1"/>
    </source>
</evidence>
<accession>A0A4Y7QB16</accession>
<feature type="transmembrane region" description="Helical" evidence="1">
    <location>
        <begin position="38"/>
        <end position="62"/>
    </location>
</feature>
<dbReference type="VEuPathDB" id="FungiDB:BD410DRAFT_745213"/>
<dbReference type="Proteomes" id="UP000294933">
    <property type="component" value="Unassembled WGS sequence"/>
</dbReference>
<feature type="non-terminal residue" evidence="2">
    <location>
        <position position="127"/>
    </location>
</feature>
<gene>
    <name evidence="2" type="ORF">BD410DRAFT_745213</name>
</gene>
<evidence type="ECO:0000256" key="1">
    <source>
        <dbReference type="SAM" id="Phobius"/>
    </source>
</evidence>
<dbReference type="OrthoDB" id="3032844at2759"/>
<reference evidence="2 3" key="1">
    <citation type="submission" date="2018-06" db="EMBL/GenBank/DDBJ databases">
        <title>A transcriptomic atlas of mushroom development highlights an independent origin of complex multicellularity.</title>
        <authorList>
            <consortium name="DOE Joint Genome Institute"/>
            <person name="Krizsan K."/>
            <person name="Almasi E."/>
            <person name="Merenyi Z."/>
            <person name="Sahu N."/>
            <person name="Viragh M."/>
            <person name="Koszo T."/>
            <person name="Mondo S."/>
            <person name="Kiss B."/>
            <person name="Balint B."/>
            <person name="Kues U."/>
            <person name="Barry K."/>
            <person name="Hegedus J.C."/>
            <person name="Henrissat B."/>
            <person name="Johnson J."/>
            <person name="Lipzen A."/>
            <person name="Ohm R."/>
            <person name="Nagy I."/>
            <person name="Pangilinan J."/>
            <person name="Yan J."/>
            <person name="Xiong Y."/>
            <person name="Grigoriev I.V."/>
            <person name="Hibbett D.S."/>
            <person name="Nagy L.G."/>
        </authorList>
    </citation>
    <scope>NUCLEOTIDE SEQUENCE [LARGE SCALE GENOMIC DNA]</scope>
    <source>
        <strain evidence="2 3">SZMC22713</strain>
    </source>
</reference>
<keyword evidence="1" id="KW-0812">Transmembrane</keyword>